<evidence type="ECO:0000313" key="2">
    <source>
        <dbReference type="EMBL" id="MBE9661767.1"/>
    </source>
</evidence>
<gene>
    <name evidence="2" type="ORF">IRJ16_07715</name>
</gene>
<keyword evidence="3" id="KW-1185">Reference proteome</keyword>
<dbReference type="Proteomes" id="UP000622475">
    <property type="component" value="Unassembled WGS sequence"/>
</dbReference>
<evidence type="ECO:0000313" key="3">
    <source>
        <dbReference type="Proteomes" id="UP000622475"/>
    </source>
</evidence>
<dbReference type="EMBL" id="JADFFL010000003">
    <property type="protein sequence ID" value="MBE9661767.1"/>
    <property type="molecule type" value="Genomic_DNA"/>
</dbReference>
<name>A0A929KV65_9SPHI</name>
<accession>A0A929KV65</accession>
<dbReference type="RefSeq" id="WP_194110978.1">
    <property type="nucleotide sequence ID" value="NZ_JADFFL010000003.1"/>
</dbReference>
<organism evidence="2 3">
    <name type="scientific">Mucilaginibacter myungsuensis</name>
    <dbReference type="NCBI Taxonomy" id="649104"/>
    <lineage>
        <taxon>Bacteria</taxon>
        <taxon>Pseudomonadati</taxon>
        <taxon>Bacteroidota</taxon>
        <taxon>Sphingobacteriia</taxon>
        <taxon>Sphingobacteriales</taxon>
        <taxon>Sphingobacteriaceae</taxon>
        <taxon>Mucilaginibacter</taxon>
    </lineage>
</organism>
<dbReference type="AlphaFoldDB" id="A0A929KV65"/>
<sequence>MKRALSVVAFCGVGMFYASAQKLPSKQTVSVIAPTEASVDGKATEWGNSFQAYNNNIETFYTIANNGEKITLILHAKRSRIIEKIIEGGVSITFNTTGKKDDPKSSVVLFPLMPLPRCKGILVAAGKSLTGKTYDNDGNDLTASIKSAKNTKQDTASAKANEMLRASLKEIKIAGMPNVVDSIAGVDDKTAYYRTLPLRAHKFKIIPINNKNNIEAMVQFDSNGELNYELAIPIKHLFDPLTPLKSFFYNITINGRGEDGRPGNTWQYAPPPQQGILNQDLEEPTDFWGEYILAQKQ</sequence>
<feature type="chain" id="PRO_5036712548" evidence="1">
    <location>
        <begin position="21"/>
        <end position="297"/>
    </location>
</feature>
<comment type="caution">
    <text evidence="2">The sequence shown here is derived from an EMBL/GenBank/DDBJ whole genome shotgun (WGS) entry which is preliminary data.</text>
</comment>
<evidence type="ECO:0000256" key="1">
    <source>
        <dbReference type="SAM" id="SignalP"/>
    </source>
</evidence>
<feature type="signal peptide" evidence="1">
    <location>
        <begin position="1"/>
        <end position="20"/>
    </location>
</feature>
<keyword evidence="1" id="KW-0732">Signal</keyword>
<proteinExistence type="predicted"/>
<reference evidence="2" key="1">
    <citation type="submission" date="2020-10" db="EMBL/GenBank/DDBJ databases">
        <title>Mucilaginibacter mali sp. nov., isolated from rhizosphere soil of apple orchard.</title>
        <authorList>
            <person name="Lee J.-S."/>
            <person name="Kim H.S."/>
            <person name="Kim J.-S."/>
        </authorList>
    </citation>
    <scope>NUCLEOTIDE SEQUENCE</scope>
    <source>
        <strain evidence="2">KCTC 22746</strain>
    </source>
</reference>
<protein>
    <submittedName>
        <fullName evidence="2">Uncharacterized protein</fullName>
    </submittedName>
</protein>